<organism evidence="5 6">
    <name type="scientific">Helicobacter heilmannii</name>
    <dbReference type="NCBI Taxonomy" id="35817"/>
    <lineage>
        <taxon>Bacteria</taxon>
        <taxon>Pseudomonadati</taxon>
        <taxon>Campylobacterota</taxon>
        <taxon>Epsilonproteobacteria</taxon>
        <taxon>Campylobacterales</taxon>
        <taxon>Helicobacteraceae</taxon>
        <taxon>Helicobacter</taxon>
    </lineage>
</organism>
<evidence type="ECO:0000313" key="6">
    <source>
        <dbReference type="Proteomes" id="UP000046090"/>
    </source>
</evidence>
<proteinExistence type="predicted"/>
<dbReference type="RefSeq" id="WP_053825840.1">
    <property type="nucleotide sequence ID" value="NZ_AP026685.1"/>
</dbReference>
<name>A0A0K2YEB9_HELHE</name>
<evidence type="ECO:0000256" key="1">
    <source>
        <dbReference type="ARBA" id="ARBA00001526"/>
    </source>
</evidence>
<dbReference type="PANTHER" id="PTHR43628">
    <property type="entry name" value="ACTIVATOR OF C KINASE PROTEIN 1-RELATED"/>
    <property type="match status" value="1"/>
</dbReference>
<dbReference type="GO" id="GO:0008800">
    <property type="term" value="F:beta-lactamase activity"/>
    <property type="evidence" value="ECO:0007669"/>
    <property type="project" value="UniProtKB-EC"/>
</dbReference>
<dbReference type="InterPro" id="IPR011990">
    <property type="entry name" value="TPR-like_helical_dom_sf"/>
</dbReference>
<evidence type="ECO:0000256" key="2">
    <source>
        <dbReference type="ARBA" id="ARBA00012865"/>
    </source>
</evidence>
<comment type="catalytic activity">
    <reaction evidence="1">
        <text>a beta-lactam + H2O = a substituted beta-amino acid</text>
        <dbReference type="Rhea" id="RHEA:20401"/>
        <dbReference type="ChEBI" id="CHEBI:15377"/>
        <dbReference type="ChEBI" id="CHEBI:35627"/>
        <dbReference type="ChEBI" id="CHEBI:140347"/>
        <dbReference type="EC" id="3.5.2.6"/>
    </reaction>
</comment>
<dbReference type="Proteomes" id="UP000046090">
    <property type="component" value="Unassembled WGS sequence"/>
</dbReference>
<dbReference type="PANTHER" id="PTHR43628:SF1">
    <property type="entry name" value="CHITIN SYNTHASE REGULATORY FACTOR 2-RELATED"/>
    <property type="match status" value="1"/>
</dbReference>
<reference evidence="6" key="1">
    <citation type="submission" date="2014-12" db="EMBL/GenBank/DDBJ databases">
        <authorList>
            <person name="Smet A."/>
        </authorList>
    </citation>
    <scope>NUCLEOTIDE SEQUENCE [LARGE SCALE GENOMIC DNA]</scope>
</reference>
<dbReference type="AlphaFoldDB" id="A0A0K2YEB9"/>
<evidence type="ECO:0000313" key="5">
    <source>
        <dbReference type="EMBL" id="CRI35320.1"/>
    </source>
</evidence>
<keyword evidence="3" id="KW-1015">Disulfide bond</keyword>
<keyword evidence="6" id="KW-1185">Reference proteome</keyword>
<evidence type="ECO:0000256" key="4">
    <source>
        <dbReference type="ARBA" id="ARBA00023251"/>
    </source>
</evidence>
<dbReference type="InterPro" id="IPR052945">
    <property type="entry name" value="Mitotic_Regulator"/>
</dbReference>
<accession>A0A0K2YEB9</accession>
<dbReference type="InterPro" id="IPR006597">
    <property type="entry name" value="Sel1-like"/>
</dbReference>
<dbReference type="GeneID" id="76197768"/>
<dbReference type="SUPFAM" id="SSF81901">
    <property type="entry name" value="HCP-like"/>
    <property type="match status" value="1"/>
</dbReference>
<dbReference type="Gene3D" id="1.25.40.10">
    <property type="entry name" value="Tetratricopeptide repeat domain"/>
    <property type="match status" value="1"/>
</dbReference>
<dbReference type="Pfam" id="PF08238">
    <property type="entry name" value="Sel1"/>
    <property type="match status" value="2"/>
</dbReference>
<evidence type="ECO:0000256" key="3">
    <source>
        <dbReference type="ARBA" id="ARBA00023157"/>
    </source>
</evidence>
<dbReference type="SMART" id="SM00671">
    <property type="entry name" value="SEL1"/>
    <property type="match status" value="2"/>
</dbReference>
<gene>
    <name evidence="5" type="ORF">HHE01_03180</name>
</gene>
<dbReference type="GO" id="GO:0046677">
    <property type="term" value="P:response to antibiotic"/>
    <property type="evidence" value="ECO:0007669"/>
    <property type="project" value="UniProtKB-KW"/>
</dbReference>
<sequence length="144" mass="16233">MSVAFKKCVLRVLLGLAVVFGVCYADSKADKYYKMAKSYNSHKDYAKALHYWQALADIGDVRGYNGLGIAYYMGEGVAKDYDKAIQYFQKAAKMQGTKSSKKDDDEPTQIDVVIGDAGTTNLGHNYRNEQERIDTERMYGAYQH</sequence>
<protein>
    <recommendedName>
        <fullName evidence="2">beta-lactamase</fullName>
        <ecNumber evidence="2">3.5.2.6</ecNumber>
    </recommendedName>
</protein>
<keyword evidence="4" id="KW-0046">Antibiotic resistance</keyword>
<dbReference type="EMBL" id="CDMK01000004">
    <property type="protein sequence ID" value="CRI35320.1"/>
    <property type="molecule type" value="Genomic_DNA"/>
</dbReference>
<dbReference type="EC" id="3.5.2.6" evidence="2"/>